<evidence type="ECO:0000313" key="13">
    <source>
        <dbReference type="Proteomes" id="UP000673552"/>
    </source>
</evidence>
<dbReference type="GeneID" id="92517622"/>
<accession>A0A836H5A0</accession>
<dbReference type="Proteomes" id="UP000673552">
    <property type="component" value="Unassembled WGS sequence"/>
</dbReference>
<dbReference type="InterPro" id="IPR044538">
    <property type="entry name" value="Vta1-like"/>
</dbReference>
<dbReference type="AlphaFoldDB" id="A0A836H5A0"/>
<evidence type="ECO:0000313" key="12">
    <source>
        <dbReference type="EMBL" id="KAG5487081.1"/>
    </source>
</evidence>
<protein>
    <recommendedName>
        <fullName evidence="14">Vta1/callose synthase N-terminal domain-containing protein</fullName>
    </recommendedName>
</protein>
<dbReference type="Gene3D" id="1.20.5.420">
    <property type="entry name" value="Immunoglobulin FC, subunit C"/>
    <property type="match status" value="1"/>
</dbReference>
<comment type="subcellular location">
    <subcellularLocation>
        <location evidence="2">Cytoplasm</location>
    </subcellularLocation>
    <subcellularLocation>
        <location evidence="1">Endosome membrane</location>
        <topology evidence="1">Peripheral membrane protein</topology>
    </subcellularLocation>
</comment>
<dbReference type="EMBL" id="JAFEUZ010000005">
    <property type="protein sequence ID" value="KAG5487081.1"/>
    <property type="molecule type" value="Genomic_DNA"/>
</dbReference>
<keyword evidence="7" id="KW-0653">Protein transport</keyword>
<evidence type="ECO:0000256" key="9">
    <source>
        <dbReference type="SAM" id="MobiDB-lite"/>
    </source>
</evidence>
<dbReference type="OrthoDB" id="391137at2759"/>
<reference evidence="13" key="2">
    <citation type="journal article" date="2021" name="Sci. Data">
        <title>Chromosome-scale genome sequencing, assembly and annotation of six genomes from subfamily Leishmaniinae.</title>
        <authorList>
            <person name="Almutairi H."/>
            <person name="Urbaniak M.D."/>
            <person name="Bates M.D."/>
            <person name="Jariyapan N."/>
            <person name="Kwakye-Nuako G."/>
            <person name="Thomaz Soccol V."/>
            <person name="Al-Salem W.S."/>
            <person name="Dillon R.J."/>
            <person name="Bates P.A."/>
            <person name="Gatherer D."/>
        </authorList>
    </citation>
    <scope>NUCLEOTIDE SEQUENCE [LARGE SCALE GENOMIC DNA]</scope>
</reference>
<dbReference type="Gene3D" id="1.25.40.270">
    <property type="entry name" value="Vacuolar protein sorting-associated protein vta1"/>
    <property type="match status" value="1"/>
</dbReference>
<dbReference type="KEGG" id="lmat:92517622"/>
<name>A0A836H5A0_9TRYP</name>
<organism evidence="12 13">
    <name type="scientific">Leishmania martiniquensis</name>
    <dbReference type="NCBI Taxonomy" id="1580590"/>
    <lineage>
        <taxon>Eukaryota</taxon>
        <taxon>Discoba</taxon>
        <taxon>Euglenozoa</taxon>
        <taxon>Kinetoplastea</taxon>
        <taxon>Metakinetoplastina</taxon>
        <taxon>Trypanosomatida</taxon>
        <taxon>Trypanosomatidae</taxon>
        <taxon>Leishmaniinae</taxon>
        <taxon>Leishmania</taxon>
    </lineage>
</organism>
<sequence length="363" mass="38747">MLSPSSLLERTPPAWASMARPFLLRAQEFDSKEPLVAYFLCTHVAFLCVRQRKREDKAGTNFLVELLGALEARKTRLAAQLQGVDGRTVLTKCALMLFARADDAERTGHASMAIVRLFYTASVLFEATAQFTDDGAMDSIAAQKSKYAKYMATLMKKALDTKVPYVSPNKLESVDDDAGCGGRDADGAGQAATFTTAPANCFARPTPQPTSDSYRVPAPSATQGSTGPPYMPPPAYTCDDETQLTGKASVQPPPMQSMHAPSTSQQPPQLSTAQSSPAVPSTVPTSSTLPSTPRKPFPAQPRQQNVAPPSGGGAGATGFKPSVDQMIDAQKFASQAVSALQFYDYENAKQQLVGALRMLNGVQ</sequence>
<keyword evidence="13" id="KW-1185">Reference proteome</keyword>
<dbReference type="Pfam" id="PF04652">
    <property type="entry name" value="Vta1"/>
    <property type="match status" value="1"/>
</dbReference>
<evidence type="ECO:0008006" key="14">
    <source>
        <dbReference type="Google" id="ProtNLM"/>
    </source>
</evidence>
<evidence type="ECO:0000256" key="4">
    <source>
        <dbReference type="ARBA" id="ARBA00022448"/>
    </source>
</evidence>
<feature type="domain" description="Vta1 C-terminal" evidence="11">
    <location>
        <begin position="324"/>
        <end position="360"/>
    </location>
</feature>
<feature type="compositionally biased region" description="Polar residues" evidence="9">
    <location>
        <begin position="259"/>
        <end position="274"/>
    </location>
</feature>
<keyword evidence="4" id="KW-0813">Transport</keyword>
<dbReference type="GO" id="GO:0015031">
    <property type="term" value="P:protein transport"/>
    <property type="evidence" value="ECO:0007669"/>
    <property type="project" value="UniProtKB-KW"/>
</dbReference>
<reference evidence="13" key="1">
    <citation type="journal article" date="2021" name="Microbiol. Resour. Announc.">
        <title>LGAAP: Leishmaniinae Genome Assembly and Annotation Pipeline.</title>
        <authorList>
            <person name="Almutairi H."/>
            <person name="Urbaniak M.D."/>
            <person name="Bates M.D."/>
            <person name="Jariyapan N."/>
            <person name="Kwakye-Nuako G."/>
            <person name="Thomaz-Soccol V."/>
            <person name="Al-Salem W.S."/>
            <person name="Dillon R.J."/>
            <person name="Bates P.A."/>
            <person name="Gatherer D."/>
        </authorList>
    </citation>
    <scope>NUCLEOTIDE SEQUENCE [LARGE SCALE GENOMIC DNA]</scope>
</reference>
<evidence type="ECO:0000256" key="7">
    <source>
        <dbReference type="ARBA" id="ARBA00022927"/>
    </source>
</evidence>
<evidence type="ECO:0000256" key="2">
    <source>
        <dbReference type="ARBA" id="ARBA00004496"/>
    </source>
</evidence>
<keyword evidence="8" id="KW-0472">Membrane</keyword>
<evidence type="ECO:0000256" key="1">
    <source>
        <dbReference type="ARBA" id="ARBA00004481"/>
    </source>
</evidence>
<feature type="region of interest" description="Disordered" evidence="9">
    <location>
        <begin position="199"/>
        <end position="321"/>
    </location>
</feature>
<dbReference type="GO" id="GO:0010008">
    <property type="term" value="C:endosome membrane"/>
    <property type="evidence" value="ECO:0007669"/>
    <property type="project" value="UniProtKB-SubCell"/>
</dbReference>
<dbReference type="GO" id="GO:0005771">
    <property type="term" value="C:multivesicular body"/>
    <property type="evidence" value="ECO:0007669"/>
    <property type="project" value="TreeGrafter"/>
</dbReference>
<keyword evidence="6" id="KW-0967">Endosome</keyword>
<proteinExistence type="inferred from homology"/>
<feature type="compositionally biased region" description="Low complexity" evidence="9">
    <location>
        <begin position="275"/>
        <end position="292"/>
    </location>
</feature>
<comment type="caution">
    <text evidence="12">The sequence shown here is derived from an EMBL/GenBank/DDBJ whole genome shotgun (WGS) entry which is preliminary data.</text>
</comment>
<evidence type="ECO:0000259" key="10">
    <source>
        <dbReference type="Pfam" id="PF04652"/>
    </source>
</evidence>
<dbReference type="GO" id="GO:0032511">
    <property type="term" value="P:late endosome to vacuole transport via multivesicular body sorting pathway"/>
    <property type="evidence" value="ECO:0007669"/>
    <property type="project" value="InterPro"/>
</dbReference>
<evidence type="ECO:0000256" key="3">
    <source>
        <dbReference type="ARBA" id="ARBA00007895"/>
    </source>
</evidence>
<evidence type="ECO:0000256" key="6">
    <source>
        <dbReference type="ARBA" id="ARBA00022753"/>
    </source>
</evidence>
<evidence type="ECO:0000256" key="5">
    <source>
        <dbReference type="ARBA" id="ARBA00022490"/>
    </source>
</evidence>
<comment type="similarity">
    <text evidence="3">Belongs to the VTA1 family.</text>
</comment>
<gene>
    <name evidence="12" type="ORF">LSCM1_07751</name>
</gene>
<feature type="domain" description="Vta1/callose synthase N-terminal" evidence="10">
    <location>
        <begin position="20"/>
        <end position="160"/>
    </location>
</feature>
<evidence type="ECO:0000259" key="11">
    <source>
        <dbReference type="Pfam" id="PF18097"/>
    </source>
</evidence>
<evidence type="ECO:0000256" key="8">
    <source>
        <dbReference type="ARBA" id="ARBA00023136"/>
    </source>
</evidence>
<dbReference type="InterPro" id="IPR039431">
    <property type="entry name" value="Vta1/CALS_N"/>
</dbReference>
<dbReference type="RefSeq" id="XP_067181315.1">
    <property type="nucleotide sequence ID" value="XM_067325110.1"/>
</dbReference>
<dbReference type="PANTHER" id="PTHR46009">
    <property type="entry name" value="VACUOLAR PROTEIN SORTING-ASSOCIATED PROTEIN VTA1 HOMOLOG"/>
    <property type="match status" value="1"/>
</dbReference>
<dbReference type="InterPro" id="IPR041212">
    <property type="entry name" value="Vta1_C"/>
</dbReference>
<keyword evidence="5" id="KW-0963">Cytoplasm</keyword>
<dbReference type="Pfam" id="PF18097">
    <property type="entry name" value="Vta1_C"/>
    <property type="match status" value="1"/>
</dbReference>
<dbReference type="InterPro" id="IPR023175">
    <property type="entry name" value="Vta1/CALS_N_sf"/>
</dbReference>
<dbReference type="PANTHER" id="PTHR46009:SF1">
    <property type="entry name" value="VACUOLAR PROTEIN SORTING-ASSOCIATED PROTEIN VTA1 HOMOLOG"/>
    <property type="match status" value="1"/>
</dbReference>